<evidence type="ECO:0000313" key="2">
    <source>
        <dbReference type="EMBL" id="KAG0447497.1"/>
    </source>
</evidence>
<evidence type="ECO:0000313" key="1">
    <source>
        <dbReference type="EMBL" id="KAG0447404.1"/>
    </source>
</evidence>
<keyword evidence="3" id="KW-1185">Reference proteome</keyword>
<dbReference type="EMBL" id="JADCNM010000462">
    <property type="protein sequence ID" value="KAG0447404.1"/>
    <property type="molecule type" value="Genomic_DNA"/>
</dbReference>
<dbReference type="Proteomes" id="UP000639772">
    <property type="component" value="Unassembled WGS sequence"/>
</dbReference>
<protein>
    <recommendedName>
        <fullName evidence="5">Pentatricopeptide repeat-containing protein</fullName>
    </recommendedName>
</protein>
<evidence type="ECO:0008006" key="5">
    <source>
        <dbReference type="Google" id="ProtNLM"/>
    </source>
</evidence>
<sequence>MLGFIRTNSRCLHPIHITCLSFLHSGSTTAASGTATFPVCFLPPSRPRLPIDELETSYIVSSFSDWFRRGSDPIPLLLDQIYSAFAFSADGSALNSSLSRLRLRLSEDFVLRFLRHRPHPSVVPNASDVSNSLLQLRIRFFDWCIHQPCYFHTRTVYHALFRLLYRHNHVSFVMDCLKRFSEFGRFSLFPGVATVDAMKGHSRFYYTLVIGYSINARGFSGPVTDCIRMKSLCCQGRLDDAALFLRQLYLRNHREVADRSVVTLVQALCKAGRIECARHFVE</sequence>
<comment type="caution">
    <text evidence="1">The sequence shown here is derived from an EMBL/GenBank/DDBJ whole genome shotgun (WGS) entry which is preliminary data.</text>
</comment>
<name>A0A835P852_VANPL</name>
<reference evidence="3 4" key="1">
    <citation type="journal article" date="2020" name="Nat. Food">
        <title>A phased Vanilla planifolia genome enables genetic improvement of flavour and production.</title>
        <authorList>
            <person name="Hasing T."/>
            <person name="Tang H."/>
            <person name="Brym M."/>
            <person name="Khazi F."/>
            <person name="Huang T."/>
            <person name="Chambers A.H."/>
        </authorList>
    </citation>
    <scope>NUCLEOTIDE SEQUENCE [LARGE SCALE GENOMIC DNA]</scope>
    <source>
        <tissue evidence="1">Leaf</tissue>
    </source>
</reference>
<evidence type="ECO:0000313" key="4">
    <source>
        <dbReference type="Proteomes" id="UP000639772"/>
    </source>
</evidence>
<proteinExistence type="predicted"/>
<accession>A0A835P852</accession>
<organism evidence="1 4">
    <name type="scientific">Vanilla planifolia</name>
    <name type="common">Vanilla</name>
    <dbReference type="NCBI Taxonomy" id="51239"/>
    <lineage>
        <taxon>Eukaryota</taxon>
        <taxon>Viridiplantae</taxon>
        <taxon>Streptophyta</taxon>
        <taxon>Embryophyta</taxon>
        <taxon>Tracheophyta</taxon>
        <taxon>Spermatophyta</taxon>
        <taxon>Magnoliopsida</taxon>
        <taxon>Liliopsida</taxon>
        <taxon>Asparagales</taxon>
        <taxon>Orchidaceae</taxon>
        <taxon>Vanilloideae</taxon>
        <taxon>Vanilleae</taxon>
        <taxon>Vanilla</taxon>
    </lineage>
</organism>
<dbReference type="Proteomes" id="UP000636800">
    <property type="component" value="Unassembled WGS sequence"/>
</dbReference>
<evidence type="ECO:0000313" key="3">
    <source>
        <dbReference type="Proteomes" id="UP000636800"/>
    </source>
</evidence>
<dbReference type="EMBL" id="JADCNL010000461">
    <property type="protein sequence ID" value="KAG0447497.1"/>
    <property type="molecule type" value="Genomic_DNA"/>
</dbReference>
<gene>
    <name evidence="2" type="ORF">HPP92_028303</name>
    <name evidence="1" type="ORF">HPP92_028329</name>
</gene>
<dbReference type="AlphaFoldDB" id="A0A835P852"/>
<dbReference type="OrthoDB" id="185373at2759"/>